<sequence length="774" mass="87654">MSKPDLHKNIQLVYKIHHWNISPYQTFCLSIHPSESIGVAINIILTAHKVFLQSRGIRDGSNSRIYVPMTLGVGQDGDLAESISGREPIELWKTIADVFGSDQLATNVVDFVLVPPEIEDDDLSVPETPETHFGSEVWGEEETTCSYESDAGCSEDIQPPLFVPGWDLLEDRSHWHQFYSYWRTLSFRQTFNREMIPLAFGVEGDRFGDPSFRLDYMSDTSHCFIVLKSYRTLYHRVVRLQRAMPTGGVVITGQPGIGKTTWLWFMLICFIAEGKVVAFYLDGTMYLFRHGHVYRALPNLGGTLSDFVESSQDTIWCLIGSDLQIIPPPAHLVSQGVSKIFPIQASPPDYRRYKEWIDRRGGIVLGMPLWTEEELMAGFRLQKLYTPLLYWLGGLPRGRDDDVISSTVSNWALNSKVTQPSTDLELNFRTSREIRSLVRELLHHVVVHYGNVPRDIYRVIFYRQLQDGNFQSALDDVKPGDFVKSLGSIIAFNKPIYDDTLIAITPIALGSELPLQNDTFVPIFKSLPTALRVLGHLGHLSNDDALLEQLEMLSVSQVLHPNSHSHPLSLNGILQIHAYRVLHGVTPTLLEMKGSPIPQASLLRSASFDWRLDKRKVTLVDFVNNKLVLPIVAVENQLENHLFVPRTIDSPLLDAFFVHFTGTRPGQILKATVWILNMTTSLSQLGTKDDHAQLRSIKAEVSRLRTQYAVRPRHGEEVDDEPDGEDDFPSDLVCLKYVIFHPFSRAQQAWEGLKGLLETVNGKMYCLSQPIDRR</sequence>
<dbReference type="PANTHER" id="PTHR33129:SF1">
    <property type="entry name" value="ATP-BINDING PROTEIN"/>
    <property type="match status" value="1"/>
</dbReference>
<dbReference type="InterPro" id="IPR052980">
    <property type="entry name" value="Crinkler_effector"/>
</dbReference>
<organism evidence="1 2">
    <name type="scientific">Cerrena zonata</name>
    <dbReference type="NCBI Taxonomy" id="2478898"/>
    <lineage>
        <taxon>Eukaryota</taxon>
        <taxon>Fungi</taxon>
        <taxon>Dikarya</taxon>
        <taxon>Basidiomycota</taxon>
        <taxon>Agaricomycotina</taxon>
        <taxon>Agaricomycetes</taxon>
        <taxon>Polyporales</taxon>
        <taxon>Cerrenaceae</taxon>
        <taxon>Cerrena</taxon>
    </lineage>
</organism>
<comment type="caution">
    <text evidence="1">The sequence shown here is derived from an EMBL/GenBank/DDBJ whole genome shotgun (WGS) entry which is preliminary data.</text>
</comment>
<evidence type="ECO:0000313" key="2">
    <source>
        <dbReference type="Proteomes" id="UP001385951"/>
    </source>
</evidence>
<reference evidence="1 2" key="1">
    <citation type="submission" date="2022-09" db="EMBL/GenBank/DDBJ databases">
        <authorList>
            <person name="Palmer J.M."/>
        </authorList>
    </citation>
    <scope>NUCLEOTIDE SEQUENCE [LARGE SCALE GENOMIC DNA]</scope>
    <source>
        <strain evidence="1 2">DSM 7382</strain>
    </source>
</reference>
<dbReference type="EMBL" id="JASBNA010000030">
    <property type="protein sequence ID" value="KAK7683592.1"/>
    <property type="molecule type" value="Genomic_DNA"/>
</dbReference>
<dbReference type="PANTHER" id="PTHR33129">
    <property type="entry name" value="PROTEIN KINASE DOMAIN-CONTAINING PROTEIN-RELATED"/>
    <property type="match status" value="1"/>
</dbReference>
<dbReference type="AlphaFoldDB" id="A0AAW0G209"/>
<gene>
    <name evidence="1" type="ORF">QCA50_013430</name>
</gene>
<protein>
    <submittedName>
        <fullName evidence="1">Uncharacterized protein</fullName>
    </submittedName>
</protein>
<dbReference type="Proteomes" id="UP001385951">
    <property type="component" value="Unassembled WGS sequence"/>
</dbReference>
<proteinExistence type="predicted"/>
<name>A0AAW0G209_9APHY</name>
<keyword evidence="2" id="KW-1185">Reference proteome</keyword>
<evidence type="ECO:0000313" key="1">
    <source>
        <dbReference type="EMBL" id="KAK7683592.1"/>
    </source>
</evidence>
<accession>A0AAW0G209</accession>